<dbReference type="PIRSF" id="PIRSF002162">
    <property type="entry name" value="Ribosomal_L6"/>
    <property type="match status" value="1"/>
</dbReference>
<dbReference type="PANTHER" id="PTHR11655">
    <property type="entry name" value="60S/50S RIBOSOMAL PROTEIN L6/L9"/>
    <property type="match status" value="1"/>
</dbReference>
<organism evidence="10 11">
    <name type="scientific">Blattabacterium punctulatus CPU2</name>
    <dbReference type="NCBI Taxonomy" id="1457032"/>
    <lineage>
        <taxon>Bacteria</taxon>
        <taxon>Pseudomonadati</taxon>
        <taxon>Bacteroidota</taxon>
        <taxon>Flavobacteriia</taxon>
        <taxon>Flavobacteriales</taxon>
        <taxon>Blattabacteriaceae</taxon>
        <taxon>Blattabacterium</taxon>
    </lineage>
</organism>
<dbReference type="NCBIfam" id="TIGR03654">
    <property type="entry name" value="L6_bact"/>
    <property type="match status" value="1"/>
</dbReference>
<evidence type="ECO:0000313" key="11">
    <source>
        <dbReference type="Proteomes" id="UP000262607"/>
    </source>
</evidence>
<evidence type="ECO:0000256" key="2">
    <source>
        <dbReference type="ARBA" id="ARBA00022884"/>
    </source>
</evidence>
<dbReference type="SUPFAM" id="SSF56053">
    <property type="entry name" value="Ribosomal protein L6"/>
    <property type="match status" value="2"/>
</dbReference>
<evidence type="ECO:0000256" key="1">
    <source>
        <dbReference type="ARBA" id="ARBA00022730"/>
    </source>
</evidence>
<proteinExistence type="inferred from homology"/>
<protein>
    <recommendedName>
        <fullName evidence="5 6">50S ribosomal protein L6</fullName>
    </recommendedName>
</protein>
<dbReference type="GO" id="GO:0019843">
    <property type="term" value="F:rRNA binding"/>
    <property type="evidence" value="ECO:0007669"/>
    <property type="project" value="UniProtKB-UniRule"/>
</dbReference>
<dbReference type="InterPro" id="IPR020040">
    <property type="entry name" value="Ribosomal_uL6_a/b-dom"/>
</dbReference>
<dbReference type="InterPro" id="IPR036789">
    <property type="entry name" value="Ribosomal_uL6-like_a/b-dom_sf"/>
</dbReference>
<dbReference type="Proteomes" id="UP000262607">
    <property type="component" value="Chromosome"/>
</dbReference>
<dbReference type="GO" id="GO:0002181">
    <property type="term" value="P:cytoplasmic translation"/>
    <property type="evidence" value="ECO:0007669"/>
    <property type="project" value="TreeGrafter"/>
</dbReference>
<evidence type="ECO:0000256" key="5">
    <source>
        <dbReference type="ARBA" id="ARBA00035454"/>
    </source>
</evidence>
<dbReference type="PRINTS" id="PR00059">
    <property type="entry name" value="RIBOSOMALL6"/>
</dbReference>
<evidence type="ECO:0000256" key="3">
    <source>
        <dbReference type="ARBA" id="ARBA00022980"/>
    </source>
</evidence>
<comment type="function">
    <text evidence="8">This protein binds to the 23S rRNA, and is important in its secondary structure. It is located near the subunit interface in the base of the L7/L12 stalk, and near the tRNA binding site of the peptidyltransferase center.</text>
</comment>
<dbReference type="GO" id="GO:0003735">
    <property type="term" value="F:structural constituent of ribosome"/>
    <property type="evidence" value="ECO:0007669"/>
    <property type="project" value="UniProtKB-UniRule"/>
</dbReference>
<dbReference type="FunFam" id="3.90.930.12:FF:000002">
    <property type="entry name" value="50S ribosomal protein L6"/>
    <property type="match status" value="1"/>
</dbReference>
<dbReference type="AlphaFoldDB" id="A0AAD1CLZ8"/>
<dbReference type="EMBL" id="AP014610">
    <property type="protein sequence ID" value="BBA17853.1"/>
    <property type="molecule type" value="Genomic_DNA"/>
</dbReference>
<reference evidence="10 11" key="1">
    <citation type="submission" date="2014-06" db="EMBL/GenBank/DDBJ databases">
        <title>Genome sequence of the intracellular symbiont Blattabacterium cuenoti, strain CPU2 from the wood feeding cockroach Cryptocercus punctulatus.</title>
        <authorList>
            <person name="Kinjo Y."/>
            <person name="Ohkuma M."/>
            <person name="Tokuda G."/>
        </authorList>
    </citation>
    <scope>NUCLEOTIDE SEQUENCE [LARGE SCALE GENOMIC DNA]</scope>
    <source>
        <strain evidence="10 11">CPU2</strain>
    </source>
</reference>
<dbReference type="PANTHER" id="PTHR11655:SF14">
    <property type="entry name" value="LARGE RIBOSOMAL SUBUNIT PROTEIN UL6M"/>
    <property type="match status" value="1"/>
</dbReference>
<dbReference type="InterPro" id="IPR002358">
    <property type="entry name" value="Ribosomal_uL6_CS"/>
</dbReference>
<feature type="domain" description="Large ribosomal subunit protein uL6 alpha-beta" evidence="9">
    <location>
        <begin position="100"/>
        <end position="178"/>
    </location>
</feature>
<feature type="domain" description="Large ribosomal subunit protein uL6 alpha-beta" evidence="9">
    <location>
        <begin position="21"/>
        <end position="92"/>
    </location>
</feature>
<keyword evidence="3 7" id="KW-0689">Ribosomal protein</keyword>
<keyword evidence="1 8" id="KW-0699">rRNA-binding</keyword>
<gene>
    <name evidence="10" type="primary">rplF</name>
    <name evidence="10" type="ORF">CPU2_361</name>
</gene>
<evidence type="ECO:0000256" key="8">
    <source>
        <dbReference type="RuleBase" id="RU003870"/>
    </source>
</evidence>
<evidence type="ECO:0000256" key="7">
    <source>
        <dbReference type="RuleBase" id="RU003869"/>
    </source>
</evidence>
<sequence length="191" mass="22008">MLCLLKTFLIMSRIGRIPISIPKNVNINIIDNKIIIKGKLGILSQKFSEKIKIIFKNDKLFLSRIQEDKKTKSLHGLYRVLIDNMVKGVTNGFQKELELVGIGYRVSYYEEILEFNLGFSHKIMMKIPKEIRAEIKINKGKNPILILKSYDKQLLGMIASKIRSLRVPEPYKGKGIKYLKESIRKKTGKSV</sequence>
<keyword evidence="4 7" id="KW-0687">Ribonucleoprotein</keyword>
<dbReference type="InterPro" id="IPR019906">
    <property type="entry name" value="Ribosomal_uL6_bac-type"/>
</dbReference>
<evidence type="ECO:0000313" key="10">
    <source>
        <dbReference type="EMBL" id="BBA17853.1"/>
    </source>
</evidence>
<comment type="similarity">
    <text evidence="7">Belongs to the universal ribosomal protein uL6 family.</text>
</comment>
<keyword evidence="2 8" id="KW-0694">RNA-binding</keyword>
<dbReference type="InterPro" id="IPR000702">
    <property type="entry name" value="Ribosomal_uL6-like"/>
</dbReference>
<dbReference type="GO" id="GO:0022625">
    <property type="term" value="C:cytosolic large ribosomal subunit"/>
    <property type="evidence" value="ECO:0007669"/>
    <property type="project" value="UniProtKB-UniRule"/>
</dbReference>
<accession>A0AAD1CLZ8</accession>
<dbReference type="PROSITE" id="PS00525">
    <property type="entry name" value="RIBOSOMAL_L6_1"/>
    <property type="match status" value="1"/>
</dbReference>
<evidence type="ECO:0000256" key="4">
    <source>
        <dbReference type="ARBA" id="ARBA00023274"/>
    </source>
</evidence>
<evidence type="ECO:0000259" key="9">
    <source>
        <dbReference type="Pfam" id="PF00347"/>
    </source>
</evidence>
<evidence type="ECO:0000256" key="6">
    <source>
        <dbReference type="NCBIfam" id="TIGR03654"/>
    </source>
</evidence>
<name>A0AAD1CLZ8_9FLAO</name>
<dbReference type="Gene3D" id="3.90.930.12">
    <property type="entry name" value="Ribosomal protein L6, alpha-beta domain"/>
    <property type="match status" value="2"/>
</dbReference>
<dbReference type="Pfam" id="PF00347">
    <property type="entry name" value="Ribosomal_L6"/>
    <property type="match status" value="2"/>
</dbReference>